<evidence type="ECO:0000313" key="1">
    <source>
        <dbReference type="EMBL" id="KZE38409.1"/>
    </source>
</evidence>
<evidence type="ECO:0000313" key="2">
    <source>
        <dbReference type="Proteomes" id="UP000076490"/>
    </source>
</evidence>
<comment type="caution">
    <text evidence="1">The sequence shown here is derived from an EMBL/GenBank/DDBJ whole genome shotgun (WGS) entry which is preliminary data.</text>
</comment>
<protein>
    <recommendedName>
        <fullName evidence="3">SWIM-type domain-containing protein</fullName>
    </recommendedName>
</protein>
<reference evidence="1 2" key="1">
    <citation type="submission" date="2016-01" db="EMBL/GenBank/DDBJ databases">
        <title>Whole genome sequencing of Bhargavaea cecembensis T14.</title>
        <authorList>
            <person name="Hong K.W."/>
        </authorList>
    </citation>
    <scope>NUCLEOTIDE SEQUENCE [LARGE SCALE GENOMIC DNA]</scope>
    <source>
        <strain evidence="1 2">T14</strain>
    </source>
</reference>
<dbReference type="OrthoDB" id="7593573at2"/>
<sequence>MIDQLTEVADIYRTEIIDAMEQQKRLPVTHEVRERQFRQAAMMVRNDWLRLLQSDQTGTVRFAFPGYPQPEAEIRLFNPRAVCSVHGDKGCEHTTAAYFALYQRFASLSDWLAEWRHSASHIPAPSRAAEKTPEAWRDVFDQLTGTFPSIGENPPFHMISSAVTLYRQQVREAEPLEQEWKPIFRLYAGLFGFRAVTSGAPAGGFSIGYDRWQYGRLLDSITDGIRDELKLLSTTRRLFAADPFYQDLEELIRTLTLVAENAQGLWLSIYREMWESLFSGNDARQRELGTLRQMKAEGEDAPALRLMTAYLEVLSGVPATDLDAPLAQSDLPLFPSYLDMASSLAENGHADEARNLLMSLVPQIRNYMESVSFLDQRTAAGRLADLCRETDVPDETAADILFRCGSAAEAEYAEFLLSRGRYLEWAAYHHLNRSSLERIERTGLKTMMDQAPMEAVFLMNVHVEEQIAQKSRQNYREAVRILKKMKRAAKKAGRTDWWSGYVAALRRRHQRLRALMEELEKGGLLS</sequence>
<evidence type="ECO:0008006" key="3">
    <source>
        <dbReference type="Google" id="ProtNLM"/>
    </source>
</evidence>
<dbReference type="AlphaFoldDB" id="A0A165H0K5"/>
<dbReference type="RefSeq" id="WP_063179860.1">
    <property type="nucleotide sequence ID" value="NZ_LQNT01000009.1"/>
</dbReference>
<proteinExistence type="predicted"/>
<name>A0A165H0K5_9BACL</name>
<dbReference type="Proteomes" id="UP000076490">
    <property type="component" value="Unassembled WGS sequence"/>
</dbReference>
<gene>
    <name evidence="1" type="ORF">AV656_05700</name>
</gene>
<dbReference type="EMBL" id="LQNT01000009">
    <property type="protein sequence ID" value="KZE38409.1"/>
    <property type="molecule type" value="Genomic_DNA"/>
</dbReference>
<organism evidence="1 2">
    <name type="scientific">Bhargavaea cecembensis</name>
    <dbReference type="NCBI Taxonomy" id="394098"/>
    <lineage>
        <taxon>Bacteria</taxon>
        <taxon>Bacillati</taxon>
        <taxon>Bacillota</taxon>
        <taxon>Bacilli</taxon>
        <taxon>Bacillales</taxon>
        <taxon>Caryophanaceae</taxon>
        <taxon>Bhargavaea</taxon>
    </lineage>
</organism>
<accession>A0A165H0K5</accession>